<proteinExistence type="predicted"/>
<name>A0A1W2TX80_ROSNE</name>
<dbReference type="OrthoDB" id="4771301at2759"/>
<protein>
    <submittedName>
        <fullName evidence="2">Uncharacterized protein</fullName>
    </submittedName>
</protein>
<evidence type="ECO:0000313" key="3">
    <source>
        <dbReference type="Proteomes" id="UP000054516"/>
    </source>
</evidence>
<evidence type="ECO:0000256" key="1">
    <source>
        <dbReference type="SAM" id="MobiDB-lite"/>
    </source>
</evidence>
<dbReference type="AlphaFoldDB" id="A0A1W2TX80"/>
<organism evidence="2">
    <name type="scientific">Rosellinia necatrix</name>
    <name type="common">White root-rot fungus</name>
    <dbReference type="NCBI Taxonomy" id="77044"/>
    <lineage>
        <taxon>Eukaryota</taxon>
        <taxon>Fungi</taxon>
        <taxon>Dikarya</taxon>
        <taxon>Ascomycota</taxon>
        <taxon>Pezizomycotina</taxon>
        <taxon>Sordariomycetes</taxon>
        <taxon>Xylariomycetidae</taxon>
        <taxon>Xylariales</taxon>
        <taxon>Xylariaceae</taxon>
        <taxon>Rosellinia</taxon>
    </lineage>
</organism>
<keyword evidence="3" id="KW-1185">Reference proteome</keyword>
<dbReference type="EMBL" id="DF977557">
    <property type="protein sequence ID" value="GAP93312.1"/>
    <property type="molecule type" value="Genomic_DNA"/>
</dbReference>
<accession>A0A1W2TX80</accession>
<gene>
    <name evidence="2" type="ORF">SAMD00023353_11200100</name>
</gene>
<reference evidence="2" key="1">
    <citation type="submission" date="2016-03" db="EMBL/GenBank/DDBJ databases">
        <title>Draft genome sequence of Rosellinia necatrix.</title>
        <authorList>
            <person name="Kanematsu S."/>
        </authorList>
    </citation>
    <scope>NUCLEOTIDE SEQUENCE [LARGE SCALE GENOMIC DNA]</scope>
    <source>
        <strain evidence="2">W97</strain>
    </source>
</reference>
<evidence type="ECO:0000313" key="2">
    <source>
        <dbReference type="EMBL" id="GAP93312.1"/>
    </source>
</evidence>
<dbReference type="Proteomes" id="UP000054516">
    <property type="component" value="Unassembled WGS sequence"/>
</dbReference>
<feature type="compositionally biased region" description="Low complexity" evidence="1">
    <location>
        <begin position="134"/>
        <end position="144"/>
    </location>
</feature>
<feature type="region of interest" description="Disordered" evidence="1">
    <location>
        <begin position="125"/>
        <end position="173"/>
    </location>
</feature>
<sequence length="312" mass="35163">MESLAQGNIRDFDSVAIEGRESWSPECWFTLDFPGPDSVPPKAILARSRPSNLDEELPCSPIGSRAGICRSTYCPRPKLLHLDVGPREYPNSLENLDMRGMTTEGLSALLGEQREYIKRAMDTIGATTTPPSLPSKRLSSPGKSVESVKTTEKWLSSSRGPIRDQPTRPVANSTRDDPWDIFRKFVALQRHEFPSGVEFIRKWIELLAKMEVTWKLHMPDDVLKCMLINALHPHNPSAASILRHMQIHGELNISDAYAIVKEIDTQKIGSEMFGSKTWFGWTEDYMKSGAVTARQEAISKPVSRVKPMFVRR</sequence>